<reference evidence="2 3" key="1">
    <citation type="submission" date="2021-03" db="EMBL/GenBank/DDBJ databases">
        <title>novel species isolated from a fishpond in China.</title>
        <authorList>
            <person name="Lu H."/>
            <person name="Cai Z."/>
        </authorList>
    </citation>
    <scope>NUCLEOTIDE SEQUENCE [LARGE SCALE GENOMIC DNA]</scope>
    <source>
        <strain evidence="2 3">Y57</strain>
    </source>
</reference>
<dbReference type="Proteomes" id="UP000663992">
    <property type="component" value="Unassembled WGS sequence"/>
</dbReference>
<dbReference type="SUPFAM" id="SSF48452">
    <property type="entry name" value="TPR-like"/>
    <property type="match status" value="1"/>
</dbReference>
<name>A0ABS3CQB9_9ALTE</name>
<gene>
    <name evidence="2" type="ORF">J0A65_05385</name>
</gene>
<keyword evidence="1" id="KW-0472">Membrane</keyword>
<dbReference type="Pfam" id="PF14559">
    <property type="entry name" value="TPR_19"/>
    <property type="match status" value="1"/>
</dbReference>
<sequence>MSVVNKMLKDLENRQAAPAGLQAEYQPPAPRRSVWWLFGVLPIALLVALAYWLIPQWIQPEKAEVSAQVEPVRLAKPVERVTEKQVEDAMVQIQDVEPQPQPQPQPQPALAQTLVSEEPQEQQNPTSETATVVEDKVPVAEGKLSISKQASEQDLQWAGLKERAKHALAQNQFESAQKLLTQMLHMQPQQHAVRLRLAELMYGLGQVGGAKQLLQDGLASFQEEPSLRLMLARMLVGEQRQTEALVLLKQHQPSILAYADYFALRAQLAQQAGELSLAVQDYLLLSEYQPQKVEWRMGLAVSQDQQGEVEQAREHYLWLRHSGKLNSSLQSFVAQRLSALEGQ</sequence>
<dbReference type="Gene3D" id="1.25.40.10">
    <property type="entry name" value="Tetratricopeptide repeat domain"/>
    <property type="match status" value="1"/>
</dbReference>
<accession>A0ABS3CQB9</accession>
<keyword evidence="3" id="KW-1185">Reference proteome</keyword>
<dbReference type="Pfam" id="PF13432">
    <property type="entry name" value="TPR_16"/>
    <property type="match status" value="1"/>
</dbReference>
<organism evidence="2 3">
    <name type="scientific">Bowmanella yangjiangensis</name>
    <dbReference type="NCBI Taxonomy" id="2811230"/>
    <lineage>
        <taxon>Bacteria</taxon>
        <taxon>Pseudomonadati</taxon>
        <taxon>Pseudomonadota</taxon>
        <taxon>Gammaproteobacteria</taxon>
        <taxon>Alteromonadales</taxon>
        <taxon>Alteromonadaceae</taxon>
        <taxon>Bowmanella</taxon>
    </lineage>
</organism>
<evidence type="ECO:0000313" key="3">
    <source>
        <dbReference type="Proteomes" id="UP000663992"/>
    </source>
</evidence>
<proteinExistence type="predicted"/>
<evidence type="ECO:0000313" key="2">
    <source>
        <dbReference type="EMBL" id="MBN7819287.1"/>
    </source>
</evidence>
<evidence type="ECO:0000256" key="1">
    <source>
        <dbReference type="SAM" id="Phobius"/>
    </source>
</evidence>
<feature type="transmembrane region" description="Helical" evidence="1">
    <location>
        <begin position="34"/>
        <end position="54"/>
    </location>
</feature>
<dbReference type="InterPro" id="IPR011990">
    <property type="entry name" value="TPR-like_helical_dom_sf"/>
</dbReference>
<protein>
    <submittedName>
        <fullName evidence="2">Tetratricopeptide repeat protein</fullName>
    </submittedName>
</protein>
<comment type="caution">
    <text evidence="2">The sequence shown here is derived from an EMBL/GenBank/DDBJ whole genome shotgun (WGS) entry which is preliminary data.</text>
</comment>
<keyword evidence="1" id="KW-1133">Transmembrane helix</keyword>
<dbReference type="RefSeq" id="WP_206593102.1">
    <property type="nucleotide sequence ID" value="NZ_JAFKCS010000003.1"/>
</dbReference>
<keyword evidence="1" id="KW-0812">Transmembrane</keyword>
<dbReference type="EMBL" id="JAFKCS010000003">
    <property type="protein sequence ID" value="MBN7819287.1"/>
    <property type="molecule type" value="Genomic_DNA"/>
</dbReference>